<accession>E4YDU2</accession>
<dbReference type="GO" id="GO:0005658">
    <property type="term" value="C:alpha DNA polymerase:primase complex"/>
    <property type="evidence" value="ECO:0007669"/>
    <property type="project" value="TreeGrafter"/>
</dbReference>
<dbReference type="GO" id="GO:1902975">
    <property type="term" value="P:mitotic DNA replication initiation"/>
    <property type="evidence" value="ECO:0007669"/>
    <property type="project" value="TreeGrafter"/>
</dbReference>
<dbReference type="InterPro" id="IPR015088">
    <property type="entry name" value="Znf_DNA-dir_DNA_pol_B_alpha"/>
</dbReference>
<dbReference type="Proteomes" id="UP000011014">
    <property type="component" value="Unassembled WGS sequence"/>
</dbReference>
<dbReference type="InterPro" id="IPR043502">
    <property type="entry name" value="DNA/RNA_pol_sf"/>
</dbReference>
<evidence type="ECO:0000256" key="2">
    <source>
        <dbReference type="ARBA" id="ARBA00022679"/>
    </source>
</evidence>
<evidence type="ECO:0000256" key="3">
    <source>
        <dbReference type="ARBA" id="ARBA00022695"/>
    </source>
</evidence>
<dbReference type="EC" id="2.7.7.7" evidence="1"/>
<dbReference type="Pfam" id="PF08996">
    <property type="entry name" value="zf-DNA_Pol"/>
    <property type="match status" value="1"/>
</dbReference>
<gene>
    <name evidence="7" type="ORF">GSOID_T00021631001</name>
</gene>
<reference evidence="7" key="1">
    <citation type="journal article" date="2010" name="Science">
        <title>Plasticity of animal genome architecture unmasked by rapid evolution of a pelagic tunicate.</title>
        <authorList>
            <person name="Denoeud F."/>
            <person name="Henriet S."/>
            <person name="Mungpakdee S."/>
            <person name="Aury J.M."/>
            <person name="Da Silva C."/>
            <person name="Brinkmann H."/>
            <person name="Mikhaleva J."/>
            <person name="Olsen L.C."/>
            <person name="Jubin C."/>
            <person name="Canestro C."/>
            <person name="Bouquet J.M."/>
            <person name="Danks G."/>
            <person name="Poulain J."/>
            <person name="Campsteijn C."/>
            <person name="Adamski M."/>
            <person name="Cross I."/>
            <person name="Yadetie F."/>
            <person name="Muffato M."/>
            <person name="Louis A."/>
            <person name="Butcher S."/>
            <person name="Tsagkogeorga G."/>
            <person name="Konrad A."/>
            <person name="Singh S."/>
            <person name="Jensen M.F."/>
            <person name="Cong E.H."/>
            <person name="Eikeseth-Otteraa H."/>
            <person name="Noel B."/>
            <person name="Anthouard V."/>
            <person name="Porcel B.M."/>
            <person name="Kachouri-Lafond R."/>
            <person name="Nishino A."/>
            <person name="Ugolini M."/>
            <person name="Chourrout P."/>
            <person name="Nishida H."/>
            <person name="Aasland R."/>
            <person name="Huzurbazar S."/>
            <person name="Westhof E."/>
            <person name="Delsuc F."/>
            <person name="Lehrach H."/>
            <person name="Reinhardt R."/>
            <person name="Weissenbach J."/>
            <person name="Roy S.W."/>
            <person name="Artiguenave F."/>
            <person name="Postlethwait J.H."/>
            <person name="Manak J.R."/>
            <person name="Thompson E.M."/>
            <person name="Jaillon O."/>
            <person name="Du Pasquier L."/>
            <person name="Boudinot P."/>
            <person name="Liberles D.A."/>
            <person name="Volff J.N."/>
            <person name="Philippe H."/>
            <person name="Lenhard B."/>
            <person name="Roest Crollius H."/>
            <person name="Wincker P."/>
            <person name="Chourrout D."/>
        </authorList>
    </citation>
    <scope>NUCLEOTIDE SEQUENCE [LARGE SCALE GENOMIC DNA]</scope>
</reference>
<keyword evidence="3" id="KW-0548">Nucleotidyltransferase</keyword>
<dbReference type="GO" id="GO:0006272">
    <property type="term" value="P:leading strand elongation"/>
    <property type="evidence" value="ECO:0007669"/>
    <property type="project" value="TreeGrafter"/>
</dbReference>
<keyword evidence="4" id="KW-0239">DNA-directed DNA polymerase</keyword>
<evidence type="ECO:0000259" key="6">
    <source>
        <dbReference type="Pfam" id="PF08996"/>
    </source>
</evidence>
<organism evidence="7">
    <name type="scientific">Oikopleura dioica</name>
    <name type="common">Tunicate</name>
    <dbReference type="NCBI Taxonomy" id="34765"/>
    <lineage>
        <taxon>Eukaryota</taxon>
        <taxon>Metazoa</taxon>
        <taxon>Chordata</taxon>
        <taxon>Tunicata</taxon>
        <taxon>Appendicularia</taxon>
        <taxon>Copelata</taxon>
        <taxon>Oikopleuridae</taxon>
        <taxon>Oikopleura</taxon>
    </lineage>
</organism>
<dbReference type="PANTHER" id="PTHR45861:SF1">
    <property type="entry name" value="DNA POLYMERASE ALPHA CATALYTIC SUBUNIT"/>
    <property type="match status" value="1"/>
</dbReference>
<keyword evidence="2" id="KW-0808">Transferase</keyword>
<dbReference type="PANTHER" id="PTHR45861">
    <property type="entry name" value="DNA POLYMERASE ALPHA CATALYTIC SUBUNIT"/>
    <property type="match status" value="1"/>
</dbReference>
<dbReference type="SUPFAM" id="SSF56672">
    <property type="entry name" value="DNA/RNA polymerases"/>
    <property type="match status" value="1"/>
</dbReference>
<evidence type="ECO:0000256" key="4">
    <source>
        <dbReference type="ARBA" id="ARBA00022932"/>
    </source>
</evidence>
<dbReference type="GO" id="GO:0003682">
    <property type="term" value="F:chromatin binding"/>
    <property type="evidence" value="ECO:0007669"/>
    <property type="project" value="TreeGrafter"/>
</dbReference>
<dbReference type="Pfam" id="PF00136">
    <property type="entry name" value="DNA_pol_B"/>
    <property type="match status" value="1"/>
</dbReference>
<sequence length="294" mass="33950">MNKKQPGKFKAGDTVPYIICCGDEKLKAADRAFHPSEVAREKKEIDIDYYLRSQLVPVFGRLLDPIEATDEQQIATRLGMDPSAFKSRAATRARAEREEEMARIASQKEEEKLANCAPLEIKIGEERLTLDLFVPPFSQNYGDGKGLREKMSQIECALRKALKFQIKRVYDNWQICSCGYRTRFISPNYTSKGLFACPSCEDDILKCEFSISDFYLQLQFFQRIFDADAWLKKMNSEIPKEKEQREMALKEINRVNEDYAYYVGVKKIADEAMKRCNFGKVSLPSLWSSHFTTF</sequence>
<dbReference type="EMBL" id="FN654439">
    <property type="protein sequence ID" value="CBY33692.1"/>
    <property type="molecule type" value="Genomic_DNA"/>
</dbReference>
<name>E4YDU2_OIKDI</name>
<dbReference type="GO" id="GO:0003697">
    <property type="term" value="F:single-stranded DNA binding"/>
    <property type="evidence" value="ECO:0007669"/>
    <property type="project" value="TreeGrafter"/>
</dbReference>
<protein>
    <recommendedName>
        <fullName evidence="1">DNA-directed DNA polymerase</fullName>
        <ecNumber evidence="1">2.7.7.7</ecNumber>
    </recommendedName>
</protein>
<dbReference type="InterPro" id="IPR006134">
    <property type="entry name" value="DNA-dir_DNA_pol_B_multi_dom"/>
</dbReference>
<dbReference type="GO" id="GO:0003887">
    <property type="term" value="F:DNA-directed DNA polymerase activity"/>
    <property type="evidence" value="ECO:0007669"/>
    <property type="project" value="UniProtKB-KW"/>
</dbReference>
<feature type="domain" description="Zinc finger DNA-directed DNA polymerase family B alpha" evidence="6">
    <location>
        <begin position="153"/>
        <end position="286"/>
    </location>
</feature>
<dbReference type="InterPro" id="IPR042087">
    <property type="entry name" value="DNA_pol_B_thumb"/>
</dbReference>
<proteinExistence type="predicted"/>
<dbReference type="AlphaFoldDB" id="E4YDU2"/>
<feature type="domain" description="DNA-directed DNA polymerase family B multifunctional" evidence="5">
    <location>
        <begin position="1"/>
        <end position="66"/>
    </location>
</feature>
<evidence type="ECO:0000259" key="5">
    <source>
        <dbReference type="Pfam" id="PF00136"/>
    </source>
</evidence>
<evidence type="ECO:0000313" key="7">
    <source>
        <dbReference type="EMBL" id="CBY33692.1"/>
    </source>
</evidence>
<dbReference type="InterPro" id="IPR038256">
    <property type="entry name" value="Pol_alpha_znc_sf"/>
</dbReference>
<dbReference type="GO" id="GO:0003688">
    <property type="term" value="F:DNA replication origin binding"/>
    <property type="evidence" value="ECO:0007669"/>
    <property type="project" value="TreeGrafter"/>
</dbReference>
<dbReference type="Gene3D" id="1.10.3200.20">
    <property type="entry name" value="DNA Polymerase alpha, zinc finger"/>
    <property type="match status" value="1"/>
</dbReference>
<dbReference type="GO" id="GO:0006273">
    <property type="term" value="P:lagging strand elongation"/>
    <property type="evidence" value="ECO:0007669"/>
    <property type="project" value="TreeGrafter"/>
</dbReference>
<dbReference type="GO" id="GO:0000166">
    <property type="term" value="F:nucleotide binding"/>
    <property type="evidence" value="ECO:0007669"/>
    <property type="project" value="InterPro"/>
</dbReference>
<evidence type="ECO:0000256" key="1">
    <source>
        <dbReference type="ARBA" id="ARBA00012417"/>
    </source>
</evidence>
<dbReference type="Gene3D" id="1.10.132.60">
    <property type="entry name" value="DNA polymerase family B, C-terminal domain"/>
    <property type="match status" value="1"/>
</dbReference>